<dbReference type="InterPro" id="IPR004572">
    <property type="entry name" value="Protoporphyrinogen_oxidase"/>
</dbReference>
<dbReference type="KEGG" id="ole:K0B96_06200"/>
<comment type="cofactor">
    <cofactor evidence="1 6">
        <name>FAD</name>
        <dbReference type="ChEBI" id="CHEBI:57692"/>
    </cofactor>
</comment>
<evidence type="ECO:0000256" key="2">
    <source>
        <dbReference type="ARBA" id="ARBA00022630"/>
    </source>
</evidence>
<reference evidence="8" key="1">
    <citation type="submission" date="2021-08" db="EMBL/GenBank/DDBJ databases">
        <title>Genome of a novel bacterium of the phylum Verrucomicrobia, Oleiharenicola sp. KSB-15.</title>
        <authorList>
            <person name="Chung J.-H."/>
            <person name="Ahn J.-H."/>
            <person name="Yoon Y."/>
            <person name="Kim D.-Y."/>
            <person name="An S.-H."/>
            <person name="Park I."/>
            <person name="Yeon J."/>
        </authorList>
    </citation>
    <scope>NUCLEOTIDE SEQUENCE</scope>
    <source>
        <strain evidence="8">KSB-15</strain>
    </source>
</reference>
<dbReference type="InterPro" id="IPR002937">
    <property type="entry name" value="Amino_oxidase"/>
</dbReference>
<keyword evidence="3 6" id="KW-0274">FAD</keyword>
<dbReference type="AlphaFoldDB" id="A0A8F9TVW1"/>
<dbReference type="Proteomes" id="UP000825051">
    <property type="component" value="Chromosome"/>
</dbReference>
<comment type="similarity">
    <text evidence="6">Belongs to the protoporphyrinogen/coproporphyrinogen oxidase family. Coproporphyrinogen III oxidase subfamily.</text>
</comment>
<comment type="subcellular location">
    <subcellularLocation>
        <location evidence="6">Cytoplasm</location>
    </subcellularLocation>
</comment>
<name>A0A8F9TVW1_9BACT</name>
<dbReference type="PANTHER" id="PTHR42923:SF3">
    <property type="entry name" value="PROTOPORPHYRINOGEN OXIDASE"/>
    <property type="match status" value="1"/>
</dbReference>
<dbReference type="InterPro" id="IPR050464">
    <property type="entry name" value="Zeta_carotene_desat/Oxidored"/>
</dbReference>
<evidence type="ECO:0000256" key="4">
    <source>
        <dbReference type="ARBA" id="ARBA00023002"/>
    </source>
</evidence>
<protein>
    <recommendedName>
        <fullName evidence="6">Coproporphyrinogen III oxidase</fullName>
        <ecNumber evidence="6">1.3.3.15</ecNumber>
    </recommendedName>
</protein>
<dbReference type="Gene3D" id="3.50.50.60">
    <property type="entry name" value="FAD/NAD(P)-binding domain"/>
    <property type="match status" value="1"/>
</dbReference>
<dbReference type="SUPFAM" id="SSF54373">
    <property type="entry name" value="FAD-linked reductases, C-terminal domain"/>
    <property type="match status" value="1"/>
</dbReference>
<dbReference type="NCBIfam" id="TIGR00562">
    <property type="entry name" value="proto_IX_ox"/>
    <property type="match status" value="1"/>
</dbReference>
<sequence length="461" mass="49265">MSASSSSSRSFAILGAGITGLTAAYRLTRLGHNVRVFESAARVGGAIATERDGGWLVESGPNSLLADAGLLQLIDELGLAGQRIPANPAARKRFIVCRGRPAPVPMSPAALLRTPLLSFGGTLRLFGDVFLRPRVRTVDVSLADFIEAHFGTQVVDYALNPIVSGIYAGNPIKLSTRHAFPKLWQAERTHGSVLRGLLAGAKERKRQSLPKPQLISFRDGLQTLPHALAAQLPADALCLNCRVEALVPGSRWSVIAHGPQGAHTEEFDGVISALPAPALAQLRLGALGERPLALLDGIEHPPVSSLFLGFHREQVAHPLDGFGVLAPEIEKRSLLGVLFSSTLFPARAPDGHVALTVLIGGTRQPEIARRPPEEILAAIEPDLRQLLGVRGAPVFFRHHVWPKAIPQYNLGYERYLEAFTACENTFPGFLLGGQARDGISVPACVAAGEKLAARCTALPSR</sequence>
<evidence type="ECO:0000256" key="3">
    <source>
        <dbReference type="ARBA" id="ARBA00022827"/>
    </source>
</evidence>
<dbReference type="GO" id="GO:0006783">
    <property type="term" value="P:heme biosynthetic process"/>
    <property type="evidence" value="ECO:0007669"/>
    <property type="project" value="UniProtKB-UniRule"/>
</dbReference>
<dbReference type="RefSeq" id="WP_220165046.1">
    <property type="nucleotide sequence ID" value="NZ_CP080507.1"/>
</dbReference>
<dbReference type="GO" id="GO:0004729">
    <property type="term" value="F:oxygen-dependent protoporphyrinogen oxidase activity"/>
    <property type="evidence" value="ECO:0007669"/>
    <property type="project" value="UniProtKB-UniRule"/>
</dbReference>
<comment type="function">
    <text evidence="6">Involved in coproporphyrin-dependent heme b biosynthesis. Catalyzes the oxidation of coproporphyrinogen III to coproporphyrin III.</text>
</comment>
<dbReference type="UniPathway" id="UPA00252"/>
<dbReference type="Gene3D" id="3.90.660.20">
    <property type="entry name" value="Protoporphyrinogen oxidase, mitochondrial, domain 2"/>
    <property type="match status" value="1"/>
</dbReference>
<keyword evidence="5 6" id="KW-0350">Heme biosynthesis</keyword>
<dbReference type="InterPro" id="IPR036188">
    <property type="entry name" value="FAD/NAD-bd_sf"/>
</dbReference>
<comment type="catalytic activity">
    <reaction evidence="6">
        <text>coproporphyrinogen III + 3 O2 = coproporphyrin III + 3 H2O2</text>
        <dbReference type="Rhea" id="RHEA:43436"/>
        <dbReference type="ChEBI" id="CHEBI:15379"/>
        <dbReference type="ChEBI" id="CHEBI:16240"/>
        <dbReference type="ChEBI" id="CHEBI:57309"/>
        <dbReference type="ChEBI" id="CHEBI:131725"/>
        <dbReference type="EC" id="1.3.3.15"/>
    </reaction>
</comment>
<evidence type="ECO:0000256" key="6">
    <source>
        <dbReference type="RuleBase" id="RU364052"/>
    </source>
</evidence>
<organism evidence="8 9">
    <name type="scientific">Horticoccus luteus</name>
    <dbReference type="NCBI Taxonomy" id="2862869"/>
    <lineage>
        <taxon>Bacteria</taxon>
        <taxon>Pseudomonadati</taxon>
        <taxon>Verrucomicrobiota</taxon>
        <taxon>Opitutia</taxon>
        <taxon>Opitutales</taxon>
        <taxon>Opitutaceae</taxon>
        <taxon>Horticoccus</taxon>
    </lineage>
</organism>
<dbReference type="Gene3D" id="1.10.3110.10">
    <property type="entry name" value="protoporphyrinogen ix oxidase, domain 3"/>
    <property type="match status" value="1"/>
</dbReference>
<keyword evidence="2 6" id="KW-0285">Flavoprotein</keyword>
<feature type="domain" description="Amine oxidase" evidence="7">
    <location>
        <begin position="18"/>
        <end position="455"/>
    </location>
</feature>
<comment type="pathway">
    <text evidence="6">Porphyrin-containing compound metabolism; protoheme biosynthesis.</text>
</comment>
<dbReference type="GO" id="GO:0005737">
    <property type="term" value="C:cytoplasm"/>
    <property type="evidence" value="ECO:0007669"/>
    <property type="project" value="UniProtKB-SubCell"/>
</dbReference>
<keyword evidence="9" id="KW-1185">Reference proteome</keyword>
<evidence type="ECO:0000259" key="7">
    <source>
        <dbReference type="Pfam" id="PF01593"/>
    </source>
</evidence>
<dbReference type="EMBL" id="CP080507">
    <property type="protein sequence ID" value="QYM80204.1"/>
    <property type="molecule type" value="Genomic_DNA"/>
</dbReference>
<accession>A0A8F9TVW1</accession>
<evidence type="ECO:0000256" key="5">
    <source>
        <dbReference type="ARBA" id="ARBA00023133"/>
    </source>
</evidence>
<dbReference type="SUPFAM" id="SSF51905">
    <property type="entry name" value="FAD/NAD(P)-binding domain"/>
    <property type="match status" value="1"/>
</dbReference>
<gene>
    <name evidence="8" type="primary">hemG</name>
    <name evidence="8" type="ORF">K0B96_06200</name>
</gene>
<evidence type="ECO:0000256" key="1">
    <source>
        <dbReference type="ARBA" id="ARBA00001974"/>
    </source>
</evidence>
<evidence type="ECO:0000313" key="9">
    <source>
        <dbReference type="Proteomes" id="UP000825051"/>
    </source>
</evidence>
<evidence type="ECO:0000313" key="8">
    <source>
        <dbReference type="EMBL" id="QYM80204.1"/>
    </source>
</evidence>
<keyword evidence="6" id="KW-0963">Cytoplasm</keyword>
<proteinExistence type="inferred from homology"/>
<dbReference type="Pfam" id="PF01593">
    <property type="entry name" value="Amino_oxidase"/>
    <property type="match status" value="1"/>
</dbReference>
<dbReference type="PANTHER" id="PTHR42923">
    <property type="entry name" value="PROTOPORPHYRINOGEN OXIDASE"/>
    <property type="match status" value="1"/>
</dbReference>
<keyword evidence="4 6" id="KW-0560">Oxidoreductase</keyword>
<dbReference type="EC" id="1.3.3.15" evidence="6"/>